<gene>
    <name evidence="1" type="ORF">JJB74_10930</name>
</gene>
<evidence type="ECO:0008006" key="3">
    <source>
        <dbReference type="Google" id="ProtNLM"/>
    </source>
</evidence>
<evidence type="ECO:0000313" key="2">
    <source>
        <dbReference type="Proteomes" id="UP000622890"/>
    </source>
</evidence>
<dbReference type="Gene3D" id="3.10.450.50">
    <property type="match status" value="1"/>
</dbReference>
<dbReference type="Proteomes" id="UP000622890">
    <property type="component" value="Unassembled WGS sequence"/>
</dbReference>
<protein>
    <recommendedName>
        <fullName evidence="3">SnoaL-like domain-containing protein</fullName>
    </recommendedName>
</protein>
<dbReference type="SUPFAM" id="SSF54427">
    <property type="entry name" value="NTF2-like"/>
    <property type="match status" value="1"/>
</dbReference>
<comment type="caution">
    <text evidence="1">The sequence shown here is derived from an EMBL/GenBank/DDBJ whole genome shotgun (WGS) entry which is preliminary data.</text>
</comment>
<keyword evidence="2" id="KW-1185">Reference proteome</keyword>
<dbReference type="EMBL" id="JAEPBG010000003">
    <property type="protein sequence ID" value="MBK4735124.1"/>
    <property type="molecule type" value="Genomic_DNA"/>
</dbReference>
<accession>A0A934STB7</accession>
<organism evidence="1 2">
    <name type="scientific">Noviherbaspirillum pedocola</name>
    <dbReference type="NCBI Taxonomy" id="2801341"/>
    <lineage>
        <taxon>Bacteria</taxon>
        <taxon>Pseudomonadati</taxon>
        <taxon>Pseudomonadota</taxon>
        <taxon>Betaproteobacteria</taxon>
        <taxon>Burkholderiales</taxon>
        <taxon>Oxalobacteraceae</taxon>
        <taxon>Noviherbaspirillum</taxon>
    </lineage>
</organism>
<dbReference type="InterPro" id="IPR032710">
    <property type="entry name" value="NTF2-like_dom_sf"/>
</dbReference>
<proteinExistence type="predicted"/>
<dbReference type="AlphaFoldDB" id="A0A934STB7"/>
<sequence length="74" mass="8671">MAQLEFVEIRYNYYKHFRSARTPLAHVTVLGWERAMARDTGKAYESEWVHVFTAKGGKITRWRGFMDTAARFGV</sequence>
<name>A0A934STB7_9BURK</name>
<dbReference type="RefSeq" id="WP_200591924.1">
    <property type="nucleotide sequence ID" value="NZ_JAEPBG010000003.1"/>
</dbReference>
<reference evidence="1" key="1">
    <citation type="submission" date="2021-01" db="EMBL/GenBank/DDBJ databases">
        <title>Genome sequence of strain Noviherbaspirillum sp. DKR-6.</title>
        <authorList>
            <person name="Chaudhary D.K."/>
        </authorList>
    </citation>
    <scope>NUCLEOTIDE SEQUENCE</scope>
    <source>
        <strain evidence="1">DKR-6</strain>
    </source>
</reference>
<evidence type="ECO:0000313" key="1">
    <source>
        <dbReference type="EMBL" id="MBK4735124.1"/>
    </source>
</evidence>